<gene>
    <name evidence="1" type="ORF">LP064_105</name>
</gene>
<name>A0A059T6U8_9CAUD</name>
<reference evidence="1 2" key="1">
    <citation type="journal article" date="2014" name="Appl. Environ. Microbiol.">
        <title>Comparative genomic and morphological analysis of Listeria phages isolated from farm environments.</title>
        <authorList>
            <person name="Denes T."/>
            <person name="Vongkamjan K."/>
            <person name="Ackermann H.W."/>
            <person name="Moreno Switt A.I."/>
            <person name="Wiedmann M."/>
            <person name="den Bakker H.C."/>
        </authorList>
    </citation>
    <scope>NUCLEOTIDE SEQUENCE [LARGE SCALE GENOMIC DNA]</scope>
</reference>
<protein>
    <submittedName>
        <fullName evidence="1">Uncharacterized protein</fullName>
    </submittedName>
</protein>
<keyword evidence="2" id="KW-1185">Reference proteome</keyword>
<dbReference type="Proteomes" id="UP000026994">
    <property type="component" value="Segment"/>
</dbReference>
<accession>A0A059T6U8</accession>
<evidence type="ECO:0000313" key="1">
    <source>
        <dbReference type="EMBL" id="AHL19127.1"/>
    </source>
</evidence>
<evidence type="ECO:0000313" key="2">
    <source>
        <dbReference type="Proteomes" id="UP000026994"/>
    </source>
</evidence>
<organism evidence="1 2">
    <name type="scientific">Listeria phage LP-064</name>
    <dbReference type="NCBI Taxonomy" id="1458853"/>
    <lineage>
        <taxon>Viruses</taxon>
        <taxon>Duplodnaviria</taxon>
        <taxon>Heunggongvirae</taxon>
        <taxon>Uroviricota</taxon>
        <taxon>Caudoviricetes</taxon>
        <taxon>Herelleviridae</taxon>
        <taxon>Jasinskavirinae</taxon>
        <taxon>Pecentumvirus</taxon>
        <taxon>Pecentumvirus LP064</taxon>
    </lineage>
</organism>
<dbReference type="SMR" id="A0A059T6U8"/>
<dbReference type="EMBL" id="KJ094029">
    <property type="protein sequence ID" value="AHL19127.1"/>
    <property type="molecule type" value="Genomic_DNA"/>
</dbReference>
<proteinExistence type="predicted"/>
<sequence>MAEPTRFSSDTPIKNLTTQKVEYNISQHRKFIKDRSIHTLWERAYLCPCMNKSSGSADSSCQRCHGRGWAYLPAKPANMIIQGQEKGVTNTDLGLYDSGTAIGTNDFDARMAFRDRITVPDVKIGQSLIYSITESRQKRGIFLTYDVDTIDFITSMERELIEGKDYTFDKHSNKLFPDISLIGEVISLNVSVTLRYIVIDLLKESRYQYTTLNRTDPKFEQLPQKLLLKREDTIVLPEPFVLDADTETRVELVNDPKRKPRQQGGFYEGMFD</sequence>